<proteinExistence type="predicted"/>
<keyword evidence="2" id="KW-1185">Reference proteome</keyword>
<dbReference type="Proteomes" id="UP001732700">
    <property type="component" value="Chromosome 3C"/>
</dbReference>
<dbReference type="EnsemblPlants" id="AVESA.00010b.r2.3CG0489590.1">
    <property type="protein sequence ID" value="AVESA.00010b.r2.3CG0489590.1.CDS"/>
    <property type="gene ID" value="AVESA.00010b.r2.3CG0489590"/>
</dbReference>
<accession>A0ACD5VQP1</accession>
<name>A0ACD5VQP1_AVESA</name>
<reference evidence="1" key="2">
    <citation type="submission" date="2025-09" db="UniProtKB">
        <authorList>
            <consortium name="EnsemblPlants"/>
        </authorList>
    </citation>
    <scope>IDENTIFICATION</scope>
</reference>
<protein>
    <submittedName>
        <fullName evidence="1">Uncharacterized protein</fullName>
    </submittedName>
</protein>
<evidence type="ECO:0000313" key="1">
    <source>
        <dbReference type="EnsemblPlants" id="AVESA.00010b.r2.3CG0489590.1.CDS"/>
    </source>
</evidence>
<evidence type="ECO:0000313" key="2">
    <source>
        <dbReference type="Proteomes" id="UP001732700"/>
    </source>
</evidence>
<organism evidence="1 2">
    <name type="scientific">Avena sativa</name>
    <name type="common">Oat</name>
    <dbReference type="NCBI Taxonomy" id="4498"/>
    <lineage>
        <taxon>Eukaryota</taxon>
        <taxon>Viridiplantae</taxon>
        <taxon>Streptophyta</taxon>
        <taxon>Embryophyta</taxon>
        <taxon>Tracheophyta</taxon>
        <taxon>Spermatophyta</taxon>
        <taxon>Magnoliopsida</taxon>
        <taxon>Liliopsida</taxon>
        <taxon>Poales</taxon>
        <taxon>Poaceae</taxon>
        <taxon>BOP clade</taxon>
        <taxon>Pooideae</taxon>
        <taxon>Poodae</taxon>
        <taxon>Poeae</taxon>
        <taxon>Poeae Chloroplast Group 1 (Aveneae type)</taxon>
        <taxon>Aveninae</taxon>
        <taxon>Avena</taxon>
    </lineage>
</organism>
<reference evidence="1" key="1">
    <citation type="submission" date="2021-05" db="EMBL/GenBank/DDBJ databases">
        <authorList>
            <person name="Scholz U."/>
            <person name="Mascher M."/>
            <person name="Fiebig A."/>
        </authorList>
    </citation>
    <scope>NUCLEOTIDE SEQUENCE [LARGE SCALE GENOMIC DNA]</scope>
</reference>
<sequence length="235" mass="27194">MQKFIDNVNTVVQKFHGKMVEEFSVKFEFDTVLLDHLNNWVNFAVSSRAKNIAVYLRPINKRRTDVDRYIFPFYLLDSESNMSRLQSIQLSFVSFRLPSEFRGFPSLRKLDLEFVHISIEDLEVLLSNCYNLGWLSLVRSYLNGELKLNRLLSHLRHLTVVYCKVTRIELQVTNLVTFVYCGPIVPIVINQHSKLGNAHIHFSKATFHDAVSALLNGILSIQNLTFHTTPPPLEK</sequence>